<evidence type="ECO:0000313" key="1">
    <source>
        <dbReference type="EMBL" id="KAA8539378.1"/>
    </source>
</evidence>
<dbReference type="EMBL" id="CM018037">
    <property type="protein sequence ID" value="KAA8539378.1"/>
    <property type="molecule type" value="Genomic_DNA"/>
</dbReference>
<reference evidence="1 2" key="1">
    <citation type="submission" date="2019-09" db="EMBL/GenBank/DDBJ databases">
        <title>A chromosome-level genome assembly of the Chinese tupelo Nyssa sinensis.</title>
        <authorList>
            <person name="Yang X."/>
            <person name="Kang M."/>
            <person name="Yang Y."/>
            <person name="Xiong H."/>
            <person name="Wang M."/>
            <person name="Zhang Z."/>
            <person name="Wang Z."/>
            <person name="Wu H."/>
            <person name="Ma T."/>
            <person name="Liu J."/>
            <person name="Xi Z."/>
        </authorList>
    </citation>
    <scope>NUCLEOTIDE SEQUENCE [LARGE SCALE GENOMIC DNA]</scope>
    <source>
        <strain evidence="1">J267</strain>
        <tissue evidence="1">Leaf</tissue>
    </source>
</reference>
<keyword evidence="2" id="KW-1185">Reference proteome</keyword>
<evidence type="ECO:0000313" key="2">
    <source>
        <dbReference type="Proteomes" id="UP000325577"/>
    </source>
</evidence>
<dbReference type="Proteomes" id="UP000325577">
    <property type="component" value="Linkage Group LG14"/>
</dbReference>
<accession>A0A5J5B9T5</accession>
<gene>
    <name evidence="1" type="ORF">F0562_026070</name>
</gene>
<dbReference type="AlphaFoldDB" id="A0A5J5B9T5"/>
<proteinExistence type="predicted"/>
<organism evidence="1 2">
    <name type="scientific">Nyssa sinensis</name>
    <dbReference type="NCBI Taxonomy" id="561372"/>
    <lineage>
        <taxon>Eukaryota</taxon>
        <taxon>Viridiplantae</taxon>
        <taxon>Streptophyta</taxon>
        <taxon>Embryophyta</taxon>
        <taxon>Tracheophyta</taxon>
        <taxon>Spermatophyta</taxon>
        <taxon>Magnoliopsida</taxon>
        <taxon>eudicotyledons</taxon>
        <taxon>Gunneridae</taxon>
        <taxon>Pentapetalae</taxon>
        <taxon>asterids</taxon>
        <taxon>Cornales</taxon>
        <taxon>Nyssaceae</taxon>
        <taxon>Nyssa</taxon>
    </lineage>
</organism>
<protein>
    <recommendedName>
        <fullName evidence="3">Response regulatory domain-containing protein</fullName>
    </recommendedName>
</protein>
<sequence length="156" mass="17794">MGNIRPCKVKFGRIGLCRGRFLETTSVKMNDGHATKELVEFDHQSVQMNDGRATKGLVEFNHHMWDEQKEVLDGVAGECKRLSKEDKLRINEDTEDINCEFIELVEAQAVLPRQQGPVIHWERFLPLRSLKVLLVEDDASTCHVVSALLRNCSYEG</sequence>
<evidence type="ECO:0008006" key="3">
    <source>
        <dbReference type="Google" id="ProtNLM"/>
    </source>
</evidence>
<dbReference type="OrthoDB" id="1740278at2759"/>
<name>A0A5J5B9T5_9ASTE</name>